<dbReference type="GO" id="GO:0003723">
    <property type="term" value="F:RNA binding"/>
    <property type="evidence" value="ECO:0007669"/>
    <property type="project" value="UniProtKB-UniRule"/>
</dbReference>
<keyword evidence="4 6" id="KW-0805">Transcription regulation</keyword>
<dbReference type="GO" id="GO:0031564">
    <property type="term" value="P:transcription antitermination"/>
    <property type="evidence" value="ECO:0007669"/>
    <property type="project" value="UniProtKB-KW"/>
</dbReference>
<keyword evidence="3 6" id="KW-0694">RNA-binding</keyword>
<dbReference type="InterPro" id="IPR035926">
    <property type="entry name" value="NusB-like_sf"/>
</dbReference>
<dbReference type="Gene3D" id="1.10.940.10">
    <property type="entry name" value="NusB-like"/>
    <property type="match status" value="1"/>
</dbReference>
<evidence type="ECO:0000256" key="1">
    <source>
        <dbReference type="ARBA" id="ARBA00005952"/>
    </source>
</evidence>
<dbReference type="NCBIfam" id="TIGR01951">
    <property type="entry name" value="nusB"/>
    <property type="match status" value="1"/>
</dbReference>
<dbReference type="SUPFAM" id="SSF48013">
    <property type="entry name" value="NusB-like"/>
    <property type="match status" value="1"/>
</dbReference>
<evidence type="ECO:0000256" key="2">
    <source>
        <dbReference type="ARBA" id="ARBA00022814"/>
    </source>
</evidence>
<dbReference type="KEGG" id="gsb:GSUB_07720"/>
<dbReference type="PANTHER" id="PTHR11078:SF3">
    <property type="entry name" value="ANTITERMINATION NUSB DOMAIN-CONTAINING PROTEIN"/>
    <property type="match status" value="1"/>
</dbReference>
<dbReference type="GO" id="GO:0005829">
    <property type="term" value="C:cytosol"/>
    <property type="evidence" value="ECO:0007669"/>
    <property type="project" value="TreeGrafter"/>
</dbReference>
<evidence type="ECO:0000256" key="5">
    <source>
        <dbReference type="ARBA" id="ARBA00023163"/>
    </source>
</evidence>
<dbReference type="STRING" id="483547.GSUB_07720"/>
<dbReference type="PANTHER" id="PTHR11078">
    <property type="entry name" value="N UTILIZATION SUBSTANCE PROTEIN B-RELATED"/>
    <property type="match status" value="1"/>
</dbReference>
<comment type="function">
    <text evidence="6">Involved in transcription antitermination. Required for transcription of ribosomal RNA (rRNA) genes. Binds specifically to the boxA antiterminator sequence of the ribosomal RNA (rrn) operons.</text>
</comment>
<dbReference type="AlphaFoldDB" id="A0A0B5FTF9"/>
<keyword evidence="9" id="KW-1185">Reference proteome</keyword>
<sequence length="143" mass="16271">MALKVLFDFQRGADVRQVLDQFWANFRFAEDELGEPLEEASLPVPFEIQSFAESLVTGVFSKLDRIDEILKQYSANWTLERMARVDRAILRIGIYELLYCPQVPASVVINEAIEIAKRFGSKETPGFVNGILDQVARLRETSS</sequence>
<dbReference type="HOGENOM" id="CLU_087843_2_3_7"/>
<dbReference type="EMBL" id="CP010311">
    <property type="protein sequence ID" value="AJF07959.1"/>
    <property type="molecule type" value="Genomic_DNA"/>
</dbReference>
<evidence type="ECO:0000259" key="7">
    <source>
        <dbReference type="Pfam" id="PF01029"/>
    </source>
</evidence>
<dbReference type="GO" id="GO:0006353">
    <property type="term" value="P:DNA-templated transcription termination"/>
    <property type="evidence" value="ECO:0007669"/>
    <property type="project" value="UniProtKB-UniRule"/>
</dbReference>
<dbReference type="Pfam" id="PF01029">
    <property type="entry name" value="NusB"/>
    <property type="match status" value="1"/>
</dbReference>
<comment type="similarity">
    <text evidence="1 6">Belongs to the NusB family.</text>
</comment>
<dbReference type="Proteomes" id="UP000035036">
    <property type="component" value="Chromosome"/>
</dbReference>
<gene>
    <name evidence="6" type="primary">nusB</name>
    <name evidence="8" type="ORF">GSUB_07720</name>
</gene>
<protein>
    <recommendedName>
        <fullName evidence="6">Transcription antitermination protein NusB</fullName>
    </recommendedName>
    <alternativeName>
        <fullName evidence="6">Antitermination factor NusB</fullName>
    </alternativeName>
</protein>
<dbReference type="InterPro" id="IPR006027">
    <property type="entry name" value="NusB_RsmB_TIM44"/>
</dbReference>
<feature type="domain" description="NusB/RsmB/TIM44" evidence="7">
    <location>
        <begin position="30"/>
        <end position="137"/>
    </location>
</feature>
<organism evidence="8 9">
    <name type="scientific">Geoalkalibacter subterraneus</name>
    <dbReference type="NCBI Taxonomy" id="483547"/>
    <lineage>
        <taxon>Bacteria</taxon>
        <taxon>Pseudomonadati</taxon>
        <taxon>Thermodesulfobacteriota</taxon>
        <taxon>Desulfuromonadia</taxon>
        <taxon>Desulfuromonadales</taxon>
        <taxon>Geoalkalibacteraceae</taxon>
        <taxon>Geoalkalibacter</taxon>
    </lineage>
</organism>
<dbReference type="CDD" id="cd00619">
    <property type="entry name" value="Terminator_NusB"/>
    <property type="match status" value="1"/>
</dbReference>
<keyword evidence="2 6" id="KW-0889">Transcription antitermination</keyword>
<keyword evidence="5 6" id="KW-0804">Transcription</keyword>
<evidence type="ECO:0000256" key="4">
    <source>
        <dbReference type="ARBA" id="ARBA00023015"/>
    </source>
</evidence>
<proteinExistence type="inferred from homology"/>
<name>A0A0B5FTF9_9BACT</name>
<evidence type="ECO:0000256" key="6">
    <source>
        <dbReference type="HAMAP-Rule" id="MF_00073"/>
    </source>
</evidence>
<accession>A0A0B5FTF9</accession>
<evidence type="ECO:0000256" key="3">
    <source>
        <dbReference type="ARBA" id="ARBA00022884"/>
    </source>
</evidence>
<dbReference type="InterPro" id="IPR011605">
    <property type="entry name" value="NusB_fam"/>
</dbReference>
<evidence type="ECO:0000313" key="8">
    <source>
        <dbReference type="EMBL" id="AJF07959.1"/>
    </source>
</evidence>
<dbReference type="HAMAP" id="MF_00073">
    <property type="entry name" value="NusB"/>
    <property type="match status" value="1"/>
</dbReference>
<evidence type="ECO:0000313" key="9">
    <source>
        <dbReference type="Proteomes" id="UP000035036"/>
    </source>
</evidence>
<reference evidence="8 9" key="1">
    <citation type="journal article" date="2015" name="Genome Announc.">
        <title>Genomes of Geoalkalibacter ferrihydriticus Z-0531T and Geoalkalibacter subterraneus Red1T, Two Haloalkaliphilic Metal-Reducing Deltaproteobacteria.</title>
        <authorList>
            <person name="Badalamenti J.P."/>
            <person name="Krajmalnik-Brown R."/>
            <person name="Torres C.I."/>
            <person name="Bond D.R."/>
        </authorList>
    </citation>
    <scope>NUCLEOTIDE SEQUENCE [LARGE SCALE GENOMIC DNA]</scope>
    <source>
        <strain evidence="8 9">Red1</strain>
    </source>
</reference>